<organism evidence="3 4">
    <name type="scientific">Clostridium simiarum</name>
    <dbReference type="NCBI Taxonomy" id="2841506"/>
    <lineage>
        <taxon>Bacteria</taxon>
        <taxon>Bacillati</taxon>
        <taxon>Bacillota</taxon>
        <taxon>Clostridia</taxon>
        <taxon>Eubacteriales</taxon>
        <taxon>Clostridiaceae</taxon>
        <taxon>Clostridium</taxon>
    </lineage>
</organism>
<evidence type="ECO:0000256" key="1">
    <source>
        <dbReference type="SAM" id="Phobius"/>
    </source>
</evidence>
<keyword evidence="4" id="KW-1185">Reference proteome</keyword>
<dbReference type="InterPro" id="IPR025588">
    <property type="entry name" value="YcxB-like_C"/>
</dbReference>
<dbReference type="RefSeq" id="WP_216458047.1">
    <property type="nucleotide sequence ID" value="NZ_JAHLQL010000009.1"/>
</dbReference>
<name>A0ABS6F4H5_9CLOT</name>
<dbReference type="Proteomes" id="UP000736583">
    <property type="component" value="Unassembled WGS sequence"/>
</dbReference>
<accession>A0ABS6F4H5</accession>
<keyword evidence="1" id="KW-0472">Membrane</keyword>
<protein>
    <submittedName>
        <fullName evidence="3">YcxB family protein</fullName>
    </submittedName>
</protein>
<feature type="transmembrane region" description="Helical" evidence="1">
    <location>
        <begin position="32"/>
        <end position="49"/>
    </location>
</feature>
<sequence length="184" mass="21705">MKIYYENTLEDLVDCNVYTTENLSAFKMFNKIYNLVFLIIFAIIITLVYKIKGLLPTEILIIGIFLIGLLCFLTNPKMHKKRMRNHLIKYERNELNGFTTTEFTLTLNDEGVSRESRTTQHKVPWSSVENVKVIENYMCIYIRYLNRAGSFVVPLRTFNDPSEKDAFLQIFKHYKVDVINIKKK</sequence>
<keyword evidence="1" id="KW-0812">Transmembrane</keyword>
<feature type="transmembrane region" description="Helical" evidence="1">
    <location>
        <begin position="55"/>
        <end position="74"/>
    </location>
</feature>
<evidence type="ECO:0000313" key="3">
    <source>
        <dbReference type="EMBL" id="MBU5593389.1"/>
    </source>
</evidence>
<dbReference type="EMBL" id="JAHLQL010000009">
    <property type="protein sequence ID" value="MBU5593389.1"/>
    <property type="molecule type" value="Genomic_DNA"/>
</dbReference>
<keyword evidence="1" id="KW-1133">Transmembrane helix</keyword>
<dbReference type="Pfam" id="PF14317">
    <property type="entry name" value="YcxB"/>
    <property type="match status" value="1"/>
</dbReference>
<feature type="domain" description="YcxB-like C-terminal" evidence="2">
    <location>
        <begin position="107"/>
        <end position="170"/>
    </location>
</feature>
<gene>
    <name evidence="3" type="ORF">KQI89_16710</name>
</gene>
<evidence type="ECO:0000313" key="4">
    <source>
        <dbReference type="Proteomes" id="UP000736583"/>
    </source>
</evidence>
<reference evidence="3 4" key="1">
    <citation type="submission" date="2021-06" db="EMBL/GenBank/DDBJ databases">
        <authorList>
            <person name="Sun Q."/>
            <person name="Li D."/>
        </authorList>
    </citation>
    <scope>NUCLEOTIDE SEQUENCE [LARGE SCALE GENOMIC DNA]</scope>
    <source>
        <strain evidence="3 4">MSJ-4</strain>
    </source>
</reference>
<evidence type="ECO:0000259" key="2">
    <source>
        <dbReference type="Pfam" id="PF14317"/>
    </source>
</evidence>
<comment type="caution">
    <text evidence="3">The sequence shown here is derived from an EMBL/GenBank/DDBJ whole genome shotgun (WGS) entry which is preliminary data.</text>
</comment>
<proteinExistence type="predicted"/>